<dbReference type="GO" id="GO:0046556">
    <property type="term" value="F:alpha-L-arabinofuranosidase activity"/>
    <property type="evidence" value="ECO:0007669"/>
    <property type="project" value="InterPro"/>
</dbReference>
<evidence type="ECO:0000259" key="1">
    <source>
        <dbReference type="Pfam" id="PF05270"/>
    </source>
</evidence>
<organism evidence="2 3">
    <name type="scientific">Streptomyces echinatus</name>
    <dbReference type="NCBI Taxonomy" id="67293"/>
    <lineage>
        <taxon>Bacteria</taxon>
        <taxon>Bacillati</taxon>
        <taxon>Actinomycetota</taxon>
        <taxon>Actinomycetes</taxon>
        <taxon>Kitasatosporales</taxon>
        <taxon>Streptomycetaceae</taxon>
        <taxon>Streptomyces</taxon>
    </lineage>
</organism>
<dbReference type="RefSeq" id="WP_184975542.1">
    <property type="nucleotide sequence ID" value="NZ_BAAAWF010000079.1"/>
</dbReference>
<evidence type="ECO:0000313" key="2">
    <source>
        <dbReference type="EMBL" id="MBB5932715.1"/>
    </source>
</evidence>
<name>A0A7W9UVE3_9ACTN</name>
<dbReference type="EMBL" id="JACHJK010000031">
    <property type="protein sequence ID" value="MBB5932715.1"/>
    <property type="molecule type" value="Genomic_DNA"/>
</dbReference>
<dbReference type="GO" id="GO:0046373">
    <property type="term" value="P:L-arabinose metabolic process"/>
    <property type="evidence" value="ECO:0007669"/>
    <property type="project" value="InterPro"/>
</dbReference>
<sequence length="148" mass="17054">MPVFQFQSFNFPDHYVRHKNFVGLLTKHTDGEQGDFSFEVKNAGQDKHGVQLVVLRSVNFPDHYLRHQNFQIVLQAPTGALDDLFLKDATFYLEQGLADGGDPEVVSFRSVNFPDRYLRHRDFKLWLEPKDSPNLSADATFRKTVPVD</sequence>
<dbReference type="Proteomes" id="UP000585836">
    <property type="component" value="Unassembled WGS sequence"/>
</dbReference>
<comment type="caution">
    <text evidence="2">The sequence shown here is derived from an EMBL/GenBank/DDBJ whole genome shotgun (WGS) entry which is preliminary data.</text>
</comment>
<reference evidence="2 3" key="1">
    <citation type="submission" date="2020-08" db="EMBL/GenBank/DDBJ databases">
        <title>Genomic Encyclopedia of Type Strains, Phase III (KMG-III): the genomes of soil and plant-associated and newly described type strains.</title>
        <authorList>
            <person name="Whitman W."/>
        </authorList>
    </citation>
    <scope>NUCLEOTIDE SEQUENCE [LARGE SCALE GENOMIC DNA]</scope>
    <source>
        <strain evidence="2 3">CECT 3313</strain>
    </source>
</reference>
<proteinExistence type="predicted"/>
<protein>
    <recommendedName>
        <fullName evidence="1">Alpha-L-arabinofuranosidase B arabinose-binding domain-containing protein</fullName>
    </recommendedName>
</protein>
<gene>
    <name evidence="2" type="ORF">FHS34_008235</name>
</gene>
<dbReference type="AlphaFoldDB" id="A0A7W9UVE3"/>
<accession>A0A7W9UVE3</accession>
<dbReference type="InterPro" id="IPR036195">
    <property type="entry name" value="AbfB_ABD_sf"/>
</dbReference>
<keyword evidence="3" id="KW-1185">Reference proteome</keyword>
<evidence type="ECO:0000313" key="3">
    <source>
        <dbReference type="Proteomes" id="UP000585836"/>
    </source>
</evidence>
<dbReference type="InterPro" id="IPR007934">
    <property type="entry name" value="AbfB_ABD"/>
</dbReference>
<dbReference type="Pfam" id="PF05270">
    <property type="entry name" value="AbfB"/>
    <property type="match status" value="1"/>
</dbReference>
<dbReference type="CDD" id="cd23399">
    <property type="entry name" value="beta-trefoil_ABD_ABFB"/>
    <property type="match status" value="1"/>
</dbReference>
<dbReference type="SUPFAM" id="SSF110221">
    <property type="entry name" value="AbfB domain"/>
    <property type="match status" value="2"/>
</dbReference>
<feature type="domain" description="Alpha-L-arabinofuranosidase B arabinose-binding" evidence="1">
    <location>
        <begin position="5"/>
        <end position="142"/>
    </location>
</feature>
<dbReference type="Gene3D" id="2.80.10.50">
    <property type="match status" value="1"/>
</dbReference>